<evidence type="ECO:0000313" key="2">
    <source>
        <dbReference type="Proteomes" id="UP000272942"/>
    </source>
</evidence>
<reference evidence="1 2" key="1">
    <citation type="submission" date="2018-11" db="EMBL/GenBank/DDBJ databases">
        <authorList>
            <consortium name="Pathogen Informatics"/>
        </authorList>
    </citation>
    <scope>NUCLEOTIDE SEQUENCE [LARGE SCALE GENOMIC DNA]</scope>
    <source>
        <strain evidence="1 2">Egypt</strain>
    </source>
</reference>
<sequence length="185" mass="20785">MSRDSDTARLLGLSTLSNFHTVLDQFSRAHLNQENQVGYAGQMEISRKLNYLARIGSDNVNPDIAISMKQFINSKSPYISTRLDSNESENSVPSIQTERLFNKRPSLPGQPWLTANDQNCDFKVFTAPKCPRLSEVTVDESYSGASRTNPSTQSSMINQLANPESCAFPRPNDHFLPWRRFSAIP</sequence>
<gene>
    <name evidence="1" type="ORF">ECPE_LOCUS1771</name>
</gene>
<proteinExistence type="predicted"/>
<dbReference type="AlphaFoldDB" id="A0A3P8D3T4"/>
<accession>A0A3P8D3T4</accession>
<dbReference type="EMBL" id="UZAN01014927">
    <property type="protein sequence ID" value="VDP46012.1"/>
    <property type="molecule type" value="Genomic_DNA"/>
</dbReference>
<evidence type="ECO:0000313" key="1">
    <source>
        <dbReference type="EMBL" id="VDP46012.1"/>
    </source>
</evidence>
<dbReference type="Proteomes" id="UP000272942">
    <property type="component" value="Unassembled WGS sequence"/>
</dbReference>
<organism evidence="1 2">
    <name type="scientific">Echinostoma caproni</name>
    <dbReference type="NCBI Taxonomy" id="27848"/>
    <lineage>
        <taxon>Eukaryota</taxon>
        <taxon>Metazoa</taxon>
        <taxon>Spiralia</taxon>
        <taxon>Lophotrochozoa</taxon>
        <taxon>Platyhelminthes</taxon>
        <taxon>Trematoda</taxon>
        <taxon>Digenea</taxon>
        <taxon>Plagiorchiida</taxon>
        <taxon>Echinostomata</taxon>
        <taxon>Echinostomatoidea</taxon>
        <taxon>Echinostomatidae</taxon>
        <taxon>Echinostoma</taxon>
    </lineage>
</organism>
<keyword evidence="2" id="KW-1185">Reference proteome</keyword>
<name>A0A3P8D3T4_9TREM</name>
<protein>
    <submittedName>
        <fullName evidence="1">Uncharacterized protein</fullName>
    </submittedName>
</protein>